<dbReference type="AlphaFoldDB" id="A0A0F8Y636"/>
<accession>A0A0F8Y636</accession>
<organism evidence="1">
    <name type="scientific">marine sediment metagenome</name>
    <dbReference type="NCBI Taxonomy" id="412755"/>
    <lineage>
        <taxon>unclassified sequences</taxon>
        <taxon>metagenomes</taxon>
        <taxon>ecological metagenomes</taxon>
    </lineage>
</organism>
<proteinExistence type="predicted"/>
<comment type="caution">
    <text evidence="1">The sequence shown here is derived from an EMBL/GenBank/DDBJ whole genome shotgun (WGS) entry which is preliminary data.</text>
</comment>
<protein>
    <submittedName>
        <fullName evidence="1">Uncharacterized protein</fullName>
    </submittedName>
</protein>
<dbReference type="EMBL" id="LAZR01055221">
    <property type="protein sequence ID" value="KKK76862.1"/>
    <property type="molecule type" value="Genomic_DNA"/>
</dbReference>
<evidence type="ECO:0000313" key="1">
    <source>
        <dbReference type="EMBL" id="KKK76862.1"/>
    </source>
</evidence>
<reference evidence="1" key="1">
    <citation type="journal article" date="2015" name="Nature">
        <title>Complex archaea that bridge the gap between prokaryotes and eukaryotes.</title>
        <authorList>
            <person name="Spang A."/>
            <person name="Saw J.H."/>
            <person name="Jorgensen S.L."/>
            <person name="Zaremba-Niedzwiedzka K."/>
            <person name="Martijn J."/>
            <person name="Lind A.E."/>
            <person name="van Eijk R."/>
            <person name="Schleper C."/>
            <person name="Guy L."/>
            <person name="Ettema T.J."/>
        </authorList>
    </citation>
    <scope>NUCLEOTIDE SEQUENCE</scope>
</reference>
<sequence length="149" mass="16952">RNAGVRFGELFKPGGDGSNQHGDKRAIHTGVRLADYGINNRIADICRKIAILPDDLFSDLILEIRTTEHITHQEITTSFFYKAAKIHLMRMRGISTDRPQAEEPEAEIDLEFAAHMFWAGAVWEGRINTSGHNNPDEEVRIAIEEWRRA</sequence>
<name>A0A0F8Y636_9ZZZZ</name>
<feature type="non-terminal residue" evidence="1">
    <location>
        <position position="1"/>
    </location>
</feature>
<gene>
    <name evidence="1" type="ORF">LCGC14_2859350</name>
</gene>